<dbReference type="InterPro" id="IPR054612">
    <property type="entry name" value="Phage_capsid-like_C"/>
</dbReference>
<feature type="region of interest" description="Disordered" evidence="2">
    <location>
        <begin position="83"/>
        <end position="103"/>
    </location>
</feature>
<comment type="subcellular location">
    <subcellularLocation>
        <location evidence="1">Virion</location>
    </subcellularLocation>
</comment>
<dbReference type="InterPro" id="IPR024455">
    <property type="entry name" value="Phage_capsid"/>
</dbReference>
<evidence type="ECO:0000259" key="3">
    <source>
        <dbReference type="Pfam" id="PF05065"/>
    </source>
</evidence>
<dbReference type="SUPFAM" id="SSF56563">
    <property type="entry name" value="Major capsid protein gp5"/>
    <property type="match status" value="1"/>
</dbReference>
<organism evidence="4 5">
    <name type="scientific">Lysinibacillus xylanilyticus</name>
    <dbReference type="NCBI Taxonomy" id="582475"/>
    <lineage>
        <taxon>Bacteria</taxon>
        <taxon>Bacillati</taxon>
        <taxon>Bacillota</taxon>
        <taxon>Bacilli</taxon>
        <taxon>Bacillales</taxon>
        <taxon>Bacillaceae</taxon>
        <taxon>Lysinibacillus</taxon>
    </lineage>
</organism>
<dbReference type="Gene3D" id="1.20.5.340">
    <property type="match status" value="1"/>
</dbReference>
<dbReference type="EMBL" id="JAMDLZ010000017">
    <property type="protein sequence ID" value="MCY9547295.1"/>
    <property type="molecule type" value="Genomic_DNA"/>
</dbReference>
<feature type="compositionally biased region" description="Basic residues" evidence="2">
    <location>
        <begin position="89"/>
        <end position="99"/>
    </location>
</feature>
<protein>
    <submittedName>
        <fullName evidence="4">Phage major capsid protein</fullName>
    </submittedName>
</protein>
<reference evidence="4 5" key="1">
    <citation type="submission" date="2022-05" db="EMBL/GenBank/DDBJ databases">
        <title>Genome Sequencing of Bee-Associated Microbes.</title>
        <authorList>
            <person name="Dunlap C."/>
        </authorList>
    </citation>
    <scope>NUCLEOTIDE SEQUENCE [LARGE SCALE GENOMIC DNA]</scope>
    <source>
        <strain evidence="4 5">NRRL BD-083</strain>
    </source>
</reference>
<evidence type="ECO:0000256" key="2">
    <source>
        <dbReference type="SAM" id="MobiDB-lite"/>
    </source>
</evidence>
<comment type="caution">
    <text evidence="4">The sequence shown here is derived from an EMBL/GenBank/DDBJ whole genome shotgun (WGS) entry which is preliminary data.</text>
</comment>
<dbReference type="Pfam" id="PF05065">
    <property type="entry name" value="Phage_capsid"/>
    <property type="match status" value="1"/>
</dbReference>
<proteinExistence type="predicted"/>
<name>A0ABT4ENS8_9BACI</name>
<dbReference type="NCBIfam" id="TIGR01554">
    <property type="entry name" value="major_cap_HK97"/>
    <property type="match status" value="1"/>
</dbReference>
<dbReference type="SUPFAM" id="SSF57997">
    <property type="entry name" value="Tropomyosin"/>
    <property type="match status" value="1"/>
</dbReference>
<evidence type="ECO:0000313" key="4">
    <source>
        <dbReference type="EMBL" id="MCY9547295.1"/>
    </source>
</evidence>
<sequence length="391" mass="42460">MTNPVLIGAKLNMKRSSLKTVEDKITELTAKLSELEGAIDGIESEEDLNVLETQVKENEEAITKAKDEKTSLEDDITELEGDLEASNQKKPKAGGKRSMSKQIDTREAINEYVRSKGAVKERAGFTSVEGGALIPEELLSPQITPTDEIDLSKLVNVAKVNSGAGKYPVIKKSGSKMNSVAELAANPELAKPKITEVKYDIATYRGYIPVSQEVIDDADYDVTTLIADEIKDQELNTKNTAIATVLKAATAKAVTGIDGLKGVFNKDLKRVYKAKAIISASLFNALDTAKDKNGRYLLQDDITVESGKKLFGKEVIVLDDDMIGTTTGDLVGFIGDPKAFTTLFDRKQVSVKWVDNEVYGQLLAGYVRFDAKAVDTEAGFYITYTPEVAGA</sequence>
<evidence type="ECO:0000256" key="1">
    <source>
        <dbReference type="ARBA" id="ARBA00004328"/>
    </source>
</evidence>
<gene>
    <name evidence="4" type="ORF">M5W82_10035</name>
</gene>
<keyword evidence="5" id="KW-1185">Reference proteome</keyword>
<feature type="domain" description="Phage capsid-like C-terminal" evidence="3">
    <location>
        <begin position="130"/>
        <end position="378"/>
    </location>
</feature>
<dbReference type="Gene3D" id="3.30.2400.10">
    <property type="entry name" value="Major capsid protein gp5"/>
    <property type="match status" value="1"/>
</dbReference>
<accession>A0ABT4ENS8</accession>
<dbReference type="Gene3D" id="3.30.2320.10">
    <property type="entry name" value="hypothetical protein PF0899 domain"/>
    <property type="match status" value="1"/>
</dbReference>
<evidence type="ECO:0000313" key="5">
    <source>
        <dbReference type="Proteomes" id="UP001527052"/>
    </source>
</evidence>
<dbReference type="Proteomes" id="UP001527052">
    <property type="component" value="Unassembled WGS sequence"/>
</dbReference>
<dbReference type="RefSeq" id="WP_268637375.1">
    <property type="nucleotide sequence ID" value="NZ_JAMDLZ010000017.1"/>
</dbReference>